<evidence type="ECO:0000256" key="3">
    <source>
        <dbReference type="ARBA" id="ARBA00022781"/>
    </source>
</evidence>
<dbReference type="Pfam" id="PF00213">
    <property type="entry name" value="OSCP"/>
    <property type="match status" value="1"/>
</dbReference>
<evidence type="ECO:0000313" key="8">
    <source>
        <dbReference type="Proteomes" id="UP000177967"/>
    </source>
</evidence>
<evidence type="ECO:0000313" key="7">
    <source>
        <dbReference type="EMBL" id="OGY09348.1"/>
    </source>
</evidence>
<gene>
    <name evidence="7" type="ORF">A2782_02645</name>
</gene>
<dbReference type="GO" id="GO:0046933">
    <property type="term" value="F:proton-transporting ATP synthase activity, rotational mechanism"/>
    <property type="evidence" value="ECO:0007669"/>
    <property type="project" value="InterPro"/>
</dbReference>
<keyword evidence="5" id="KW-0472">Membrane</keyword>
<reference evidence="7 8" key="1">
    <citation type="journal article" date="2016" name="Nat. Commun.">
        <title>Thousands of microbial genomes shed light on interconnected biogeochemical processes in an aquifer system.</title>
        <authorList>
            <person name="Anantharaman K."/>
            <person name="Brown C.T."/>
            <person name="Hug L.A."/>
            <person name="Sharon I."/>
            <person name="Castelle C.J."/>
            <person name="Probst A.J."/>
            <person name="Thomas B.C."/>
            <person name="Singh A."/>
            <person name="Wilkins M.J."/>
            <person name="Karaoz U."/>
            <person name="Brodie E.L."/>
            <person name="Williams K.H."/>
            <person name="Hubbard S.S."/>
            <person name="Banfield J.F."/>
        </authorList>
    </citation>
    <scope>NUCLEOTIDE SEQUENCE [LARGE SCALE GENOMIC DNA]</scope>
</reference>
<evidence type="ECO:0000256" key="5">
    <source>
        <dbReference type="ARBA" id="ARBA00023136"/>
    </source>
</evidence>
<comment type="subcellular location">
    <subcellularLocation>
        <location evidence="1">Membrane</location>
    </subcellularLocation>
</comment>
<proteinExistence type="predicted"/>
<keyword evidence="2" id="KW-0813">Transport</keyword>
<evidence type="ECO:0000256" key="4">
    <source>
        <dbReference type="ARBA" id="ARBA00023065"/>
    </source>
</evidence>
<comment type="caution">
    <text evidence="7">The sequence shown here is derived from an EMBL/GenBank/DDBJ whole genome shotgun (WGS) entry which is preliminary data.</text>
</comment>
<dbReference type="GO" id="GO:0016020">
    <property type="term" value="C:membrane"/>
    <property type="evidence" value="ECO:0007669"/>
    <property type="project" value="UniProtKB-SubCell"/>
</dbReference>
<dbReference type="InterPro" id="IPR000711">
    <property type="entry name" value="ATPase_OSCP/dsu"/>
</dbReference>
<evidence type="ECO:0000256" key="2">
    <source>
        <dbReference type="ARBA" id="ARBA00022448"/>
    </source>
</evidence>
<sequence>MKETKKPPVLTLFLPFEASREFAKEIRDNLQRKTPGLILDIKLDPTLLGGTTIVYKNQLRDYSLKESLSQNRIKLAQKFKQM</sequence>
<evidence type="ECO:0000256" key="6">
    <source>
        <dbReference type="ARBA" id="ARBA00023310"/>
    </source>
</evidence>
<dbReference type="EMBL" id="MHBW01000011">
    <property type="protein sequence ID" value="OGY09348.1"/>
    <property type="molecule type" value="Genomic_DNA"/>
</dbReference>
<dbReference type="Proteomes" id="UP000177967">
    <property type="component" value="Unassembled WGS sequence"/>
</dbReference>
<keyword evidence="4" id="KW-0406">Ion transport</keyword>
<name>A0A1G1V1U9_9BACT</name>
<evidence type="ECO:0000256" key="1">
    <source>
        <dbReference type="ARBA" id="ARBA00004370"/>
    </source>
</evidence>
<dbReference type="STRING" id="1797513.A2782_02645"/>
<organism evidence="7 8">
    <name type="scientific">Candidatus Blackburnbacteria bacterium RIFCSPHIGHO2_01_FULL_43_15b</name>
    <dbReference type="NCBI Taxonomy" id="1797513"/>
    <lineage>
        <taxon>Bacteria</taxon>
        <taxon>Candidatus Blackburniibacteriota</taxon>
    </lineage>
</organism>
<keyword evidence="3" id="KW-0375">Hydrogen ion transport</keyword>
<keyword evidence="6" id="KW-0066">ATP synthesis</keyword>
<dbReference type="AlphaFoldDB" id="A0A1G1V1U9"/>
<accession>A0A1G1V1U9</accession>
<protein>
    <submittedName>
        <fullName evidence="7">Uncharacterized protein</fullName>
    </submittedName>
</protein>